<evidence type="ECO:0000256" key="6">
    <source>
        <dbReference type="ARBA" id="ARBA00022989"/>
    </source>
</evidence>
<dbReference type="Gene3D" id="1.20.1250.20">
    <property type="entry name" value="MFS general substrate transporter like domains"/>
    <property type="match status" value="1"/>
</dbReference>
<gene>
    <name evidence="10" type="ORF">OLC1_LOCUS21545</name>
</gene>
<feature type="transmembrane region" description="Helical" evidence="9">
    <location>
        <begin position="546"/>
        <end position="566"/>
    </location>
</feature>
<evidence type="ECO:0000256" key="1">
    <source>
        <dbReference type="ARBA" id="ARBA00004141"/>
    </source>
</evidence>
<dbReference type="Proteomes" id="UP001161247">
    <property type="component" value="Chromosome 8"/>
</dbReference>
<feature type="transmembrane region" description="Helical" evidence="9">
    <location>
        <begin position="154"/>
        <end position="171"/>
    </location>
</feature>
<feature type="transmembrane region" description="Helical" evidence="9">
    <location>
        <begin position="418"/>
        <end position="438"/>
    </location>
</feature>
<dbReference type="InterPro" id="IPR044739">
    <property type="entry name" value="NRT1/PTR"/>
</dbReference>
<dbReference type="FunFam" id="1.20.1250.20:FF:000147">
    <property type="entry name" value="Protein NRT1/ PTR family 5.10"/>
    <property type="match status" value="1"/>
</dbReference>
<organism evidence="10 11">
    <name type="scientific">Oldenlandia corymbosa var. corymbosa</name>
    <dbReference type="NCBI Taxonomy" id="529605"/>
    <lineage>
        <taxon>Eukaryota</taxon>
        <taxon>Viridiplantae</taxon>
        <taxon>Streptophyta</taxon>
        <taxon>Embryophyta</taxon>
        <taxon>Tracheophyta</taxon>
        <taxon>Spermatophyta</taxon>
        <taxon>Magnoliopsida</taxon>
        <taxon>eudicotyledons</taxon>
        <taxon>Gunneridae</taxon>
        <taxon>Pentapetalae</taxon>
        <taxon>asterids</taxon>
        <taxon>lamiids</taxon>
        <taxon>Gentianales</taxon>
        <taxon>Rubiaceae</taxon>
        <taxon>Rubioideae</taxon>
        <taxon>Spermacoceae</taxon>
        <taxon>Hedyotis-Oldenlandia complex</taxon>
        <taxon>Oldenlandia</taxon>
    </lineage>
</organism>
<evidence type="ECO:0000313" key="10">
    <source>
        <dbReference type="EMBL" id="CAI9114927.1"/>
    </source>
</evidence>
<evidence type="ECO:0000313" key="11">
    <source>
        <dbReference type="Proteomes" id="UP001161247"/>
    </source>
</evidence>
<dbReference type="PROSITE" id="PS01022">
    <property type="entry name" value="PTR2_1"/>
    <property type="match status" value="1"/>
</dbReference>
<dbReference type="InterPro" id="IPR018456">
    <property type="entry name" value="PTR2_symporter_CS"/>
</dbReference>
<keyword evidence="7 9" id="KW-0472">Membrane</keyword>
<comment type="subcellular location">
    <subcellularLocation>
        <location evidence="1">Membrane</location>
        <topology evidence="1">Multi-pass membrane protein</topology>
    </subcellularLocation>
</comment>
<dbReference type="GO" id="GO:0009705">
    <property type="term" value="C:plant-type vacuole membrane"/>
    <property type="evidence" value="ECO:0007669"/>
    <property type="project" value="UniProtKB-ARBA"/>
</dbReference>
<feature type="transmembrane region" description="Helical" evidence="9">
    <location>
        <begin position="204"/>
        <end position="223"/>
    </location>
</feature>
<name>A0AAV1E4F4_OLDCO</name>
<dbReference type="InterPro" id="IPR036259">
    <property type="entry name" value="MFS_trans_sf"/>
</dbReference>
<keyword evidence="3" id="KW-0813">Transport</keyword>
<dbReference type="Pfam" id="PF00854">
    <property type="entry name" value="PTR2"/>
    <property type="match status" value="1"/>
</dbReference>
<dbReference type="InterPro" id="IPR000109">
    <property type="entry name" value="POT_fam"/>
</dbReference>
<keyword evidence="11" id="KW-1185">Reference proteome</keyword>
<dbReference type="CDD" id="cd17417">
    <property type="entry name" value="MFS_NPF5"/>
    <property type="match status" value="1"/>
</dbReference>
<feature type="transmembrane region" description="Helical" evidence="9">
    <location>
        <begin position="229"/>
        <end position="248"/>
    </location>
</feature>
<comment type="similarity">
    <text evidence="8">Belongs to the major facilitator superfamily. Phosphate:H(+) symporter (TC 2.A.1.9) family.</text>
</comment>
<dbReference type="AlphaFoldDB" id="A0AAV1E4F4"/>
<dbReference type="SUPFAM" id="SSF103473">
    <property type="entry name" value="MFS general substrate transporter"/>
    <property type="match status" value="1"/>
</dbReference>
<evidence type="ECO:0000256" key="7">
    <source>
        <dbReference type="ARBA" id="ARBA00023136"/>
    </source>
</evidence>
<evidence type="ECO:0000256" key="3">
    <source>
        <dbReference type="ARBA" id="ARBA00022448"/>
    </source>
</evidence>
<feature type="transmembrane region" description="Helical" evidence="9">
    <location>
        <begin position="118"/>
        <end position="138"/>
    </location>
</feature>
<evidence type="ECO:0000256" key="5">
    <source>
        <dbReference type="ARBA" id="ARBA00022692"/>
    </source>
</evidence>
<keyword evidence="4" id="KW-0597">Phosphoprotein</keyword>
<feature type="transmembrane region" description="Helical" evidence="9">
    <location>
        <begin position="501"/>
        <end position="522"/>
    </location>
</feature>
<dbReference type="GO" id="GO:0071916">
    <property type="term" value="F:dipeptide transmembrane transporter activity"/>
    <property type="evidence" value="ECO:0007669"/>
    <property type="project" value="InterPro"/>
</dbReference>
<reference evidence="10" key="1">
    <citation type="submission" date="2023-03" db="EMBL/GenBank/DDBJ databases">
        <authorList>
            <person name="Julca I."/>
        </authorList>
    </citation>
    <scope>NUCLEOTIDE SEQUENCE</scope>
</reference>
<sequence>MSAATANASATISEATVETHLLSGKDLVEGNVDYRGQPAKRVKSGRWRSACFIIGVEMAERFAFNGVGANLITYLTGPLGQSTSTAAENVNTWSGTAHLLPLFGAFVGDSLLGRYRTIVLASLLYILALGLLTLTAVLPSECQDVSKLGDCSPHQLQIVIFFVSLYLFAMAQGMHKPCVQAFGADQFDEKDPEEAKAKSSFFNWWYFSLCVAVLVTLVILTYIQENLSWGLGFGIPCIVMGFAVILFLSGTMTYRFRVNSDKRDPFLRIGFVFVKAARNWRNFTSSICMEEDGQRALPNLGSQQFEFLNKALAVSDGSEEGSEVSDISEVEEAKTVLRLLPILTTCLVYGIVYSQSSTLCTKQGVTMDRSITPSFQVPAASLQSFIVISIIVFITVYDQIIVPVARYITGKPSGITTLQRIGTGLFISILTMITAALVESKRLEIARKYGLVDKPNATVPMSVIWLVPQYTLLGVSEVFTMVGLQEFFYNEMPAELKSTGLALYLSILGVGGFLSSFLISMIDKATGGDGHDSWISDNLNKGHLDYFYWLLAILSAVAFFAFLFTAKSYIYNRVHT</sequence>
<dbReference type="GO" id="GO:0080054">
    <property type="term" value="F:low-affinity nitrate transmembrane transporter activity"/>
    <property type="evidence" value="ECO:0007669"/>
    <property type="project" value="UniProtKB-ARBA"/>
</dbReference>
<accession>A0AAV1E4F4</accession>
<keyword evidence="5 9" id="KW-0812">Transmembrane</keyword>
<evidence type="ECO:0000256" key="9">
    <source>
        <dbReference type="SAM" id="Phobius"/>
    </source>
</evidence>
<evidence type="ECO:0000256" key="8">
    <source>
        <dbReference type="ARBA" id="ARBA00044504"/>
    </source>
</evidence>
<feature type="transmembrane region" description="Helical" evidence="9">
    <location>
        <begin position="375"/>
        <end position="397"/>
    </location>
</feature>
<proteinExistence type="inferred from homology"/>
<dbReference type="GO" id="GO:0042937">
    <property type="term" value="F:tripeptide transmembrane transporter activity"/>
    <property type="evidence" value="ECO:0007669"/>
    <property type="project" value="InterPro"/>
</dbReference>
<evidence type="ECO:0000256" key="4">
    <source>
        <dbReference type="ARBA" id="ARBA00022553"/>
    </source>
</evidence>
<dbReference type="EMBL" id="OX459125">
    <property type="protein sequence ID" value="CAI9114927.1"/>
    <property type="molecule type" value="Genomic_DNA"/>
</dbReference>
<keyword evidence="6 9" id="KW-1133">Transmembrane helix</keyword>
<comment type="similarity">
    <text evidence="2">Belongs to the major facilitator superfamily. Proton-dependent oligopeptide transporter (POT/PTR) (TC 2.A.17) family.</text>
</comment>
<protein>
    <submittedName>
        <fullName evidence="10">OLC1v1015752C1</fullName>
    </submittedName>
</protein>
<evidence type="ECO:0000256" key="2">
    <source>
        <dbReference type="ARBA" id="ARBA00005982"/>
    </source>
</evidence>
<dbReference type="PANTHER" id="PTHR11654">
    <property type="entry name" value="OLIGOPEPTIDE TRANSPORTER-RELATED"/>
    <property type="match status" value="1"/>
</dbReference>